<organism evidence="1 2">
    <name type="scientific">Suillus subaureus</name>
    <dbReference type="NCBI Taxonomy" id="48587"/>
    <lineage>
        <taxon>Eukaryota</taxon>
        <taxon>Fungi</taxon>
        <taxon>Dikarya</taxon>
        <taxon>Basidiomycota</taxon>
        <taxon>Agaricomycotina</taxon>
        <taxon>Agaricomycetes</taxon>
        <taxon>Agaricomycetidae</taxon>
        <taxon>Boletales</taxon>
        <taxon>Suillineae</taxon>
        <taxon>Suillaceae</taxon>
        <taxon>Suillus</taxon>
    </lineage>
</organism>
<dbReference type="EMBL" id="JABBWG010000013">
    <property type="protein sequence ID" value="KAG1817570.1"/>
    <property type="molecule type" value="Genomic_DNA"/>
</dbReference>
<protein>
    <submittedName>
        <fullName evidence="1">Uncharacterized protein</fullName>
    </submittedName>
</protein>
<evidence type="ECO:0000313" key="1">
    <source>
        <dbReference type="EMBL" id="KAG1817570.1"/>
    </source>
</evidence>
<name>A0A9P7EC94_9AGAM</name>
<proteinExistence type="predicted"/>
<keyword evidence="2" id="KW-1185">Reference proteome</keyword>
<gene>
    <name evidence="1" type="ORF">BJ212DRAFT_1500051</name>
</gene>
<accession>A0A9P7EC94</accession>
<dbReference type="AlphaFoldDB" id="A0A9P7EC94"/>
<dbReference type="RefSeq" id="XP_041193812.1">
    <property type="nucleotide sequence ID" value="XM_041341574.1"/>
</dbReference>
<comment type="caution">
    <text evidence="1">The sequence shown here is derived from an EMBL/GenBank/DDBJ whole genome shotgun (WGS) entry which is preliminary data.</text>
</comment>
<evidence type="ECO:0000313" key="2">
    <source>
        <dbReference type="Proteomes" id="UP000807769"/>
    </source>
</evidence>
<sequence length="287" mass="31403">MFVGYAITPTSSTNISRGDNAMMDLISLLVDLATIEGDSNVSDIVSVPQQTTSKVMNAIRAADFLIGALIMLQSDETRIKAGALEILADRILKAAEAVIANNRRLLHQLLTTLGMSQHCVTVLCMCGFSSLAFHVTEEFLTPYFQEIAQECTSVLQEGLSGNMAVDCSAQIVQSSGLVLMLPTFYGAAEIRDIVKLHLDYSVTLSGSMTVLIDSFGMNMKSMTAPVMCQGEPHIISAFLELVVKLNETAFRLLFCHLYDCVFAAENANIELTFCHMYSALLDYFKVH</sequence>
<dbReference type="GeneID" id="64635590"/>
<dbReference type="Proteomes" id="UP000807769">
    <property type="component" value="Unassembled WGS sequence"/>
</dbReference>
<dbReference type="OrthoDB" id="31183at2759"/>
<reference evidence="1" key="1">
    <citation type="journal article" date="2020" name="New Phytol.">
        <title>Comparative genomics reveals dynamic genome evolution in host specialist ectomycorrhizal fungi.</title>
        <authorList>
            <person name="Lofgren L.A."/>
            <person name="Nguyen N.H."/>
            <person name="Vilgalys R."/>
            <person name="Ruytinx J."/>
            <person name="Liao H.L."/>
            <person name="Branco S."/>
            <person name="Kuo A."/>
            <person name="LaButti K."/>
            <person name="Lipzen A."/>
            <person name="Andreopoulos W."/>
            <person name="Pangilinan J."/>
            <person name="Riley R."/>
            <person name="Hundley H."/>
            <person name="Na H."/>
            <person name="Barry K."/>
            <person name="Grigoriev I.V."/>
            <person name="Stajich J.E."/>
            <person name="Kennedy P.G."/>
        </authorList>
    </citation>
    <scope>NUCLEOTIDE SEQUENCE</scope>
    <source>
        <strain evidence="1">MN1</strain>
    </source>
</reference>